<dbReference type="GO" id="GO:0003964">
    <property type="term" value="F:RNA-directed DNA polymerase activity"/>
    <property type="evidence" value="ECO:0007669"/>
    <property type="project" value="UniProtKB-KW"/>
</dbReference>
<dbReference type="InterPro" id="IPR001394">
    <property type="entry name" value="Peptidase_C19_UCH"/>
</dbReference>
<dbReference type="PROSITE" id="PS50878">
    <property type="entry name" value="RT_POL"/>
    <property type="match status" value="1"/>
</dbReference>
<reference evidence="4 5" key="1">
    <citation type="submission" date="2016-02" db="EMBL/GenBank/DDBJ databases">
        <title>Genome analysis of coral dinoflagellate symbionts highlights evolutionary adaptations to a symbiotic lifestyle.</title>
        <authorList>
            <person name="Aranda M."/>
            <person name="Li Y."/>
            <person name="Liew Y.J."/>
            <person name="Baumgarten S."/>
            <person name="Simakov O."/>
            <person name="Wilson M."/>
            <person name="Piel J."/>
            <person name="Ashoor H."/>
            <person name="Bougouffa S."/>
            <person name="Bajic V.B."/>
            <person name="Ryu T."/>
            <person name="Ravasi T."/>
            <person name="Bayer T."/>
            <person name="Micklem G."/>
            <person name="Kim H."/>
            <person name="Bhak J."/>
            <person name="Lajeunesse T.C."/>
            <person name="Voolstra C.R."/>
        </authorList>
    </citation>
    <scope>NUCLEOTIDE SEQUENCE [LARGE SCALE GENOMIC DNA]</scope>
    <source>
        <strain evidence="4 5">CCMP2467</strain>
    </source>
</reference>
<keyword evidence="4" id="KW-0548">Nucleotidyltransferase</keyword>
<dbReference type="SMART" id="SM00355">
    <property type="entry name" value="ZnF_C2H2"/>
    <property type="match status" value="2"/>
</dbReference>
<feature type="region of interest" description="Disordered" evidence="1">
    <location>
        <begin position="1411"/>
        <end position="1430"/>
    </location>
</feature>
<feature type="region of interest" description="Disordered" evidence="1">
    <location>
        <begin position="95"/>
        <end position="116"/>
    </location>
</feature>
<dbReference type="PANTHER" id="PTHR19446">
    <property type="entry name" value="REVERSE TRANSCRIPTASES"/>
    <property type="match status" value="1"/>
</dbReference>
<dbReference type="EMBL" id="LSRX01000238">
    <property type="protein sequence ID" value="OLQ03389.1"/>
    <property type="molecule type" value="Genomic_DNA"/>
</dbReference>
<dbReference type="InterPro" id="IPR038765">
    <property type="entry name" value="Papain-like_cys_pep_sf"/>
</dbReference>
<dbReference type="InterPro" id="IPR036691">
    <property type="entry name" value="Endo/exonu/phosph_ase_sf"/>
</dbReference>
<dbReference type="PROSITE" id="PS00028">
    <property type="entry name" value="ZINC_FINGER_C2H2_1"/>
    <property type="match status" value="2"/>
</dbReference>
<keyword evidence="4" id="KW-0808">Transferase</keyword>
<dbReference type="OrthoDB" id="412807at2759"/>
<keyword evidence="4" id="KW-0695">RNA-directed DNA polymerase</keyword>
<gene>
    <name evidence="4" type="ORF">AK812_SmicGene13669</name>
</gene>
<dbReference type="SUPFAM" id="SSF56219">
    <property type="entry name" value="DNase I-like"/>
    <property type="match status" value="1"/>
</dbReference>
<dbReference type="SUPFAM" id="SSF54001">
    <property type="entry name" value="Cysteine proteinases"/>
    <property type="match status" value="1"/>
</dbReference>
<feature type="domain" description="Reverse transcriptase" evidence="3">
    <location>
        <begin position="672"/>
        <end position="981"/>
    </location>
</feature>
<dbReference type="InterPro" id="IPR000477">
    <property type="entry name" value="RT_dom"/>
</dbReference>
<dbReference type="Proteomes" id="UP000186817">
    <property type="component" value="Unassembled WGS sequence"/>
</dbReference>
<organism evidence="4 5">
    <name type="scientific">Symbiodinium microadriaticum</name>
    <name type="common">Dinoflagellate</name>
    <name type="synonym">Zooxanthella microadriatica</name>
    <dbReference type="NCBI Taxonomy" id="2951"/>
    <lineage>
        <taxon>Eukaryota</taxon>
        <taxon>Sar</taxon>
        <taxon>Alveolata</taxon>
        <taxon>Dinophyceae</taxon>
        <taxon>Suessiales</taxon>
        <taxon>Symbiodiniaceae</taxon>
        <taxon>Symbiodinium</taxon>
    </lineage>
</organism>
<accession>A0A1Q9E7J1</accession>
<dbReference type="Gene3D" id="3.60.10.10">
    <property type="entry name" value="Endonuclease/exonuclease/phosphatase"/>
    <property type="match status" value="1"/>
</dbReference>
<name>A0A1Q9E7J1_SYMMI</name>
<evidence type="ECO:0000313" key="4">
    <source>
        <dbReference type="EMBL" id="OLQ03389.1"/>
    </source>
</evidence>
<dbReference type="GO" id="GO:0004843">
    <property type="term" value="F:cysteine-type deubiquitinase activity"/>
    <property type="evidence" value="ECO:0007669"/>
    <property type="project" value="InterPro"/>
</dbReference>
<dbReference type="Gene3D" id="3.90.70.10">
    <property type="entry name" value="Cysteine proteinases"/>
    <property type="match status" value="1"/>
</dbReference>
<evidence type="ECO:0000313" key="5">
    <source>
        <dbReference type="Proteomes" id="UP000186817"/>
    </source>
</evidence>
<dbReference type="Pfam" id="PF00443">
    <property type="entry name" value="UCH"/>
    <property type="match status" value="1"/>
</dbReference>
<feature type="domain" description="USP" evidence="2">
    <location>
        <begin position="1459"/>
        <end position="1710"/>
    </location>
</feature>
<dbReference type="InterPro" id="IPR013087">
    <property type="entry name" value="Znf_C2H2_type"/>
</dbReference>
<keyword evidence="5" id="KW-1185">Reference proteome</keyword>
<protein>
    <submittedName>
        <fullName evidence="4">LINE-1 reverse transcriptase-like</fullName>
    </submittedName>
</protein>
<evidence type="ECO:0000256" key="1">
    <source>
        <dbReference type="SAM" id="MobiDB-lite"/>
    </source>
</evidence>
<proteinExistence type="predicted"/>
<comment type="caution">
    <text evidence="4">The sequence shown here is derived from an EMBL/GenBank/DDBJ whole genome shotgun (WGS) entry which is preliminary data.</text>
</comment>
<evidence type="ECO:0000259" key="3">
    <source>
        <dbReference type="PROSITE" id="PS50878"/>
    </source>
</evidence>
<evidence type="ECO:0000259" key="2">
    <source>
        <dbReference type="PROSITE" id="PS50235"/>
    </source>
</evidence>
<dbReference type="InterPro" id="IPR028889">
    <property type="entry name" value="USP"/>
</dbReference>
<dbReference type="PROSITE" id="PS50235">
    <property type="entry name" value="USP_3"/>
    <property type="match status" value="1"/>
</dbReference>
<dbReference type="Pfam" id="PF00078">
    <property type="entry name" value="RVT_1"/>
    <property type="match status" value="1"/>
</dbReference>
<dbReference type="GO" id="GO:0016579">
    <property type="term" value="P:protein deubiquitination"/>
    <property type="evidence" value="ECO:0007669"/>
    <property type="project" value="InterPro"/>
</dbReference>
<sequence length="2038" mass="225247">MTLRCIPHLRAWLLEEVEFELQDRSDADLEWALDFLSALWAEASLAELGIDPHGAKRAVELLGGAGSARSQVRARANENSRVFPDGPLGVRVGVAPRRPPEVAPGSSPGAAKTTGDNASFTVEALRAYRAERIKKRSLRRAIRRAQMHGHSMYRGRRVVPMEPELPVLAPDQIKKHAERFEVFAWNCGGLSQLLLQEVKLLLQRNPRIKIMILVETHHSYSNEWVDGDWTFVHSPATSPKQGGILLGIRQDYCSRDTMRWQELVPGRLLHLRCFARDLQHLDVVAVYQHALPFGSDKLDVALAKRKTLWGRIDKLLRSFPVRSSVVLAGDFNSGLNTTADFAGFGVVPHSQQPAVIAERQELTSMLHSHRLCALNTWGRKEPTYRHPSGKSQIDFILVRRALADGVAKRCAVWKTPLAGWRSSGHESLKASIKLHWKPWSLRGHKTVREDVGGSNTSAGAAIRELQGQLAGQPTAPVVRVARPALVGLDGELLLFWQAQRQLRTRCSGTFREIFARMRLFLQIRRRHRELKSRARFQKRRQLLDILERAEGAAAKGDSKSLFQCVRLLAPRGGARSLRLRDAQGSLMHPRAECRMLSLYAAELFKARRAQDFCSPSLTPLSPALFTPAAWTSALRSLRGGKAVPAGQPAIEAWKRDTEVAAQALSRISIGALCGDVPYIPEEWSEMQFAWLPKAGKSPSAPENLRSIGLMAADTKGLLVILREAVKPPIVRYMFGAPQYAYRPGASTAEALLRASFHCSAVRALLGQHQRDHTSKLLGSGEVDCVGGMMISIDLRKAFDSVSHAELYTSMLAASVPEDIASVLMQIHVQTQCQVLHGGDRGSNAMSRGLRQGCPVAPILFAAWSVRTLQLFRDALPQGADRDCYTMFADDLHGCWEIHSATDFLSSIRDIKTIFLVLEGLGMEINFQKSVVVLRLRGVAVTRLTRNVLVWRNDGQYLRVRSDPHDFYIPVAATMSYLGATLSYDNYEMKTFRGRAHCAQVRFQELRKVLRSNGALSPRHRLRLYKATVWPALWYSLGAVGVTGEVLRGVISVVSGHLRKVLRIYENGVTNQAVLARAGMCPRQFFTDQAALKVQSITDDPFRSVELKNRELQRAISLSASLTSLSEVPPSSCSLVRVDVNEAACVPCDVCGLYFNSQEGLQMHIAQKHADINQSAKLEFNKAKHSLFGLPFCRFCRQRLHDWNSLAKHVSMGMCSRVKSMIAAGLGEIDMLRVIAEEESRNPPTPPAGSSSQVDIRNAVDQALAVSPDQLGARGAELRILAKHCALCHQLVKDPSKIKKHWQDSHASEWRATAQQSVAEARSLMATFSTPCSFCGSTAKQASDHCEKCASLFQLLAHRALARGGWQGPGAQRAPSQKQWQAPAAYTQFKPELTSIGRYMKFQSGGKPQEQDASLAAVSVSKPQPKSRPVDSYTALAQSGSTGSLALSTGSTGGEWVGRVVLHNSNNICYMNAAVLSLLHCSEFVLSGNRGVQALRRVGALGMSPARGILLSAQMQVRSLLRLWSFDGRQHDVAEFTAVLLSGLGLGSTVWEARRQEDGAVRTLHSGSSPLLLPPPAQECALQECIQAWHSRDCLHAISARPPPELLLLQVSRHQDGGKSFVPVWPDSEVRIPLFGRELSVVWVTYQIKAVVEHHGERVCEGHYRAVLRGPREWHHTDDGVVAAAIMAGEEVPDASMLDGEQAEILELISRMVSLIPRKFATARFHPTRPMTEVMAGQNLVFLLQTGQHGDDSTEMREILRKLCYSSVMHLLAAQLKEDRHARSALANAIAEYLTKYSGGAMEIPGVADLKYQFLQMDIYLVRGVRAASLSYPSDAPAELLAFSMVIHGQATWSQLLRMTRLLPRDKNLRWCQDEVYALQPHRFTTGAWNRGPMTGLTLTARSFPWVSSVLASIVSTWDSDLCFSTVTLTLNVVAQPHRDRFNHSASQNLAMPVSRFLGGELFVEDSTGLSRLSSEGPRGHLLDLSAPTAFSPKALHASLPWVGTRLLLVAFHIGQVRRVSDANQGALQVLGFKLGHFE</sequence>